<evidence type="ECO:0000313" key="4">
    <source>
        <dbReference type="Proteomes" id="UP001165986"/>
    </source>
</evidence>
<dbReference type="AlphaFoldDB" id="A0AA40T3I7"/>
<feature type="transmembrane region" description="Helical" evidence="2">
    <location>
        <begin position="20"/>
        <end position="41"/>
    </location>
</feature>
<feature type="compositionally biased region" description="Polar residues" evidence="1">
    <location>
        <begin position="492"/>
        <end position="504"/>
    </location>
</feature>
<evidence type="ECO:0000256" key="1">
    <source>
        <dbReference type="SAM" id="MobiDB-lite"/>
    </source>
</evidence>
<protein>
    <recommendedName>
        <fullName evidence="5">TonB C-terminal domain-containing protein</fullName>
    </recommendedName>
</protein>
<evidence type="ECO:0000256" key="2">
    <source>
        <dbReference type="SAM" id="Phobius"/>
    </source>
</evidence>
<evidence type="ECO:0008006" key="5">
    <source>
        <dbReference type="Google" id="ProtNLM"/>
    </source>
</evidence>
<reference evidence="3" key="1">
    <citation type="submission" date="2019-07" db="EMBL/GenBank/DDBJ databases">
        <title>Toxilogical consequences of a new and cryptic species of cyanobacteria (Komarekiella delphini-convector) recovered from the epidermis of a bottlenose dolphin and 1500 ft. in the air.</title>
        <authorList>
            <person name="Brown A.O."/>
            <person name="Dvorak P."/>
            <person name="Villanueva C.D."/>
            <person name="Foss A.J."/>
            <person name="Garvey A.D."/>
            <person name="Gibson Q.A."/>
            <person name="Johansen J.R."/>
            <person name="Casamatta D.A."/>
        </authorList>
    </citation>
    <scope>NUCLEOTIDE SEQUENCE</scope>
    <source>
        <strain evidence="3">SJRDD-AB1</strain>
    </source>
</reference>
<feature type="compositionally biased region" description="Basic and acidic residues" evidence="1">
    <location>
        <begin position="505"/>
        <end position="525"/>
    </location>
</feature>
<dbReference type="RefSeq" id="WP_191761466.1">
    <property type="nucleotide sequence ID" value="NZ_VJXY01000059.1"/>
</dbReference>
<comment type="caution">
    <text evidence="3">The sequence shown here is derived from an EMBL/GenBank/DDBJ whole genome shotgun (WGS) entry which is preliminary data.</text>
</comment>
<dbReference type="EMBL" id="VJXY01000059">
    <property type="protein sequence ID" value="MBD6620256.1"/>
    <property type="molecule type" value="Genomic_DNA"/>
</dbReference>
<organism evidence="3 4">
    <name type="scientific">Komarekiella delphini-convector SJRDD-AB1</name>
    <dbReference type="NCBI Taxonomy" id="2593771"/>
    <lineage>
        <taxon>Bacteria</taxon>
        <taxon>Bacillati</taxon>
        <taxon>Cyanobacteriota</taxon>
        <taxon>Cyanophyceae</taxon>
        <taxon>Nostocales</taxon>
        <taxon>Nostocaceae</taxon>
        <taxon>Komarekiella</taxon>
        <taxon>Komarekiella delphini-convector</taxon>
    </lineage>
</organism>
<name>A0AA40T3I7_9NOST</name>
<feature type="region of interest" description="Disordered" evidence="1">
    <location>
        <begin position="203"/>
        <end position="229"/>
    </location>
</feature>
<keyword evidence="4" id="KW-1185">Reference proteome</keyword>
<keyword evidence="2" id="KW-1133">Transmembrane helix</keyword>
<proteinExistence type="predicted"/>
<dbReference type="Proteomes" id="UP001165986">
    <property type="component" value="Unassembled WGS sequence"/>
</dbReference>
<accession>A0AA40T3I7</accession>
<keyword evidence="2" id="KW-0472">Membrane</keyword>
<feature type="compositionally biased region" description="Polar residues" evidence="1">
    <location>
        <begin position="362"/>
        <end position="394"/>
    </location>
</feature>
<keyword evidence="2" id="KW-0812">Transmembrane</keyword>
<evidence type="ECO:0000313" key="3">
    <source>
        <dbReference type="EMBL" id="MBD6620256.1"/>
    </source>
</evidence>
<sequence length="525" mass="56882">MSNVSLLKNIPDILSQPIGIAAIASIGIHGAIALIVPLMPVDSSKPREAAKTTVGLLELSPTDQARLPQNPNTPQVALQQQLPQPGQVLPPNFSAQTVLPPLPPATSSQFTLPPLPQSLNNYRVSSLPTKQSVRMIPRVNLGFNAAGFNASGKFSSSAVPRLSDSDIKYEASKPLPVNKLPELQSQKIPDDILRNTQYPNLSEATSTTAVPGNTTPQTTPGDVSQIGQNQQQIAPIGQPLQGADNLALAGQSLPQLQPRTMLNTPELPSKAIEQAIAQVNSYEDLRKIVRQEYPNAEEKAVIRDIIPTDKPNLQGTVLGVLVVDPDGKVLDIKFQNKLLSPELQLKAREYFSTQPPKKEKQTSSYPFSLSFQNNSNTTGTTQATPKPLSELQNRNNQLAPLPAANPKPLPELRIRNNQPTPSSVVTPKPLSELQNRNNQLAPLPTGNPKPLLELRNRNNQPAATPKPLLELRNRSNQSAPSSAAKLKPLSVPTVNNNQSALSGESDQKLLEQLRQLKENREKSAQ</sequence>
<feature type="region of interest" description="Disordered" evidence="1">
    <location>
        <begin position="352"/>
        <end position="525"/>
    </location>
</feature>
<feature type="compositionally biased region" description="Polar residues" evidence="1">
    <location>
        <begin position="415"/>
        <end position="425"/>
    </location>
</feature>
<gene>
    <name evidence="3" type="ORF">FNW02_31840</name>
</gene>